<evidence type="ECO:0000313" key="1">
    <source>
        <dbReference type="EMBL" id="GAA0332717.1"/>
    </source>
</evidence>
<dbReference type="EMBL" id="BAAABW010000002">
    <property type="protein sequence ID" value="GAA0332717.1"/>
    <property type="molecule type" value="Genomic_DNA"/>
</dbReference>
<evidence type="ECO:0000313" key="2">
    <source>
        <dbReference type="Proteomes" id="UP001500063"/>
    </source>
</evidence>
<sequence>MPGSGCFCTVYAGWGPGPAGMASPPVEGDVDPEDEVEGEAPDLAFLASELLLPESEEQPVVRASRVTAAQAAATAARRGGAIGMPQWLPGGGSVQAAARSTLPKAARLFARRALRGLFPAYKASS</sequence>
<accession>A0ABN0WCQ5</accession>
<keyword evidence="2" id="KW-1185">Reference proteome</keyword>
<organism evidence="1 2">
    <name type="scientific">Streptomyces blastmyceticus</name>
    <dbReference type="NCBI Taxonomy" id="68180"/>
    <lineage>
        <taxon>Bacteria</taxon>
        <taxon>Bacillati</taxon>
        <taxon>Actinomycetota</taxon>
        <taxon>Actinomycetes</taxon>
        <taxon>Kitasatosporales</taxon>
        <taxon>Streptomycetaceae</taxon>
        <taxon>Streptomyces</taxon>
    </lineage>
</organism>
<gene>
    <name evidence="1" type="ORF">GCM10010319_05840</name>
</gene>
<proteinExistence type="predicted"/>
<dbReference type="Proteomes" id="UP001500063">
    <property type="component" value="Unassembled WGS sequence"/>
</dbReference>
<comment type="caution">
    <text evidence="1">The sequence shown here is derived from an EMBL/GenBank/DDBJ whole genome shotgun (WGS) entry which is preliminary data.</text>
</comment>
<protein>
    <submittedName>
        <fullName evidence="1">Uncharacterized protein</fullName>
    </submittedName>
</protein>
<name>A0ABN0WCQ5_9ACTN</name>
<reference evidence="1 2" key="1">
    <citation type="journal article" date="2019" name="Int. J. Syst. Evol. Microbiol.">
        <title>The Global Catalogue of Microorganisms (GCM) 10K type strain sequencing project: providing services to taxonomists for standard genome sequencing and annotation.</title>
        <authorList>
            <consortium name="The Broad Institute Genomics Platform"/>
            <consortium name="The Broad Institute Genome Sequencing Center for Infectious Disease"/>
            <person name="Wu L."/>
            <person name="Ma J."/>
        </authorList>
    </citation>
    <scope>NUCLEOTIDE SEQUENCE [LARGE SCALE GENOMIC DNA]</scope>
    <source>
        <strain evidence="1 2">JCM 4565</strain>
    </source>
</reference>